<proteinExistence type="inferred from homology"/>
<protein>
    <recommendedName>
        <fullName evidence="1">acylphosphatase</fullName>
        <ecNumber evidence="1">3.6.1.7</ecNumber>
    </recommendedName>
</protein>
<keyword evidence="1 4" id="KW-0378">Hydrolase</keyword>
<comment type="similarity">
    <text evidence="2">Belongs to the acylphosphatase family.</text>
</comment>
<dbReference type="GO" id="GO:0003998">
    <property type="term" value="F:acylphosphatase activity"/>
    <property type="evidence" value="ECO:0007669"/>
    <property type="project" value="UniProtKB-EC"/>
</dbReference>
<dbReference type="PROSITE" id="PS00151">
    <property type="entry name" value="ACYLPHOSPHATASE_2"/>
    <property type="match status" value="1"/>
</dbReference>
<sequence length="131" mass="14475">MGPISEWRLSLEGSFDIGSRRRPAGRTAGFFPVTDDATHVTDRTRAHVYVSGTVQGVYYRATTRDTAREEGVDGWVKNLEDGRVEAAFEGPEDAVESMVEFCHEGSPAADVDGVEVEYEPPQGEDGFEIRY</sequence>
<dbReference type="Gene3D" id="3.30.70.100">
    <property type="match status" value="1"/>
</dbReference>
<dbReference type="PATRIC" id="fig|1227498.3.peg.3650"/>
<feature type="domain" description="Acylphosphatase-like" evidence="3">
    <location>
        <begin position="45"/>
        <end position="131"/>
    </location>
</feature>
<name>L9WUC7_9EURY</name>
<dbReference type="STRING" id="1227498.C492_18484"/>
<dbReference type="NCBIfam" id="NF011016">
    <property type="entry name" value="PRK14444.1"/>
    <property type="match status" value="1"/>
</dbReference>
<evidence type="ECO:0000259" key="3">
    <source>
        <dbReference type="PROSITE" id="PS51160"/>
    </source>
</evidence>
<dbReference type="SUPFAM" id="SSF54975">
    <property type="entry name" value="Acylphosphatase/BLUF domain-like"/>
    <property type="match status" value="1"/>
</dbReference>
<feature type="active site" evidence="1">
    <location>
        <position position="78"/>
    </location>
</feature>
<comment type="catalytic activity">
    <reaction evidence="1">
        <text>an acyl phosphate + H2O = a carboxylate + phosphate + H(+)</text>
        <dbReference type="Rhea" id="RHEA:14965"/>
        <dbReference type="ChEBI" id="CHEBI:15377"/>
        <dbReference type="ChEBI" id="CHEBI:15378"/>
        <dbReference type="ChEBI" id="CHEBI:29067"/>
        <dbReference type="ChEBI" id="CHEBI:43474"/>
        <dbReference type="ChEBI" id="CHEBI:59918"/>
        <dbReference type="EC" id="3.6.1.7"/>
    </reaction>
</comment>
<dbReference type="InterPro" id="IPR001792">
    <property type="entry name" value="Acylphosphatase-like_dom"/>
</dbReference>
<dbReference type="Proteomes" id="UP000011531">
    <property type="component" value="Unassembled WGS sequence"/>
</dbReference>
<dbReference type="PANTHER" id="PTHR47268">
    <property type="entry name" value="ACYLPHOSPHATASE"/>
    <property type="match status" value="1"/>
</dbReference>
<dbReference type="InterPro" id="IPR020456">
    <property type="entry name" value="Acylphosphatase"/>
</dbReference>
<dbReference type="PRINTS" id="PR00112">
    <property type="entry name" value="ACYLPHPHTASE"/>
</dbReference>
<dbReference type="InterPro" id="IPR036046">
    <property type="entry name" value="Acylphosphatase-like_dom_sf"/>
</dbReference>
<evidence type="ECO:0000313" key="5">
    <source>
        <dbReference type="Proteomes" id="UP000011531"/>
    </source>
</evidence>
<dbReference type="InterPro" id="IPR017968">
    <property type="entry name" value="Acylphosphatase_CS"/>
</dbReference>
<organism evidence="4 5">
    <name type="scientific">Natronococcus jeotgali DSM 18795</name>
    <dbReference type="NCBI Taxonomy" id="1227498"/>
    <lineage>
        <taxon>Archaea</taxon>
        <taxon>Methanobacteriati</taxon>
        <taxon>Methanobacteriota</taxon>
        <taxon>Stenosarchaea group</taxon>
        <taxon>Halobacteria</taxon>
        <taxon>Halobacteriales</taxon>
        <taxon>Natrialbaceae</taxon>
        <taxon>Natronococcus</taxon>
    </lineage>
</organism>
<reference evidence="4 5" key="1">
    <citation type="journal article" date="2014" name="PLoS Genet.">
        <title>Phylogenetically driven sequencing of extremely halophilic archaea reveals strategies for static and dynamic osmo-response.</title>
        <authorList>
            <person name="Becker E.A."/>
            <person name="Seitzer P.M."/>
            <person name="Tritt A."/>
            <person name="Larsen D."/>
            <person name="Krusor M."/>
            <person name="Yao A.I."/>
            <person name="Wu D."/>
            <person name="Madern D."/>
            <person name="Eisen J.A."/>
            <person name="Darling A.E."/>
            <person name="Facciotti M.T."/>
        </authorList>
    </citation>
    <scope>NUCLEOTIDE SEQUENCE [LARGE SCALE GENOMIC DNA]</scope>
    <source>
        <strain evidence="4 5">DSM 18795</strain>
    </source>
</reference>
<evidence type="ECO:0000313" key="4">
    <source>
        <dbReference type="EMBL" id="ELY53074.1"/>
    </source>
</evidence>
<dbReference type="EC" id="3.6.1.7" evidence="1"/>
<comment type="caution">
    <text evidence="4">The sequence shown here is derived from an EMBL/GenBank/DDBJ whole genome shotgun (WGS) entry which is preliminary data.</text>
</comment>
<accession>L9WUC7</accession>
<evidence type="ECO:0000256" key="1">
    <source>
        <dbReference type="PROSITE-ProRule" id="PRU00520"/>
    </source>
</evidence>
<evidence type="ECO:0000256" key="2">
    <source>
        <dbReference type="RuleBase" id="RU004168"/>
    </source>
</evidence>
<dbReference type="PROSITE" id="PS51160">
    <property type="entry name" value="ACYLPHOSPHATASE_3"/>
    <property type="match status" value="1"/>
</dbReference>
<dbReference type="AlphaFoldDB" id="L9WUC7"/>
<feature type="active site" evidence="1">
    <location>
        <position position="60"/>
    </location>
</feature>
<gene>
    <name evidence="4" type="ORF">C492_18484</name>
</gene>
<keyword evidence="5" id="KW-1185">Reference proteome</keyword>
<dbReference type="Pfam" id="PF00708">
    <property type="entry name" value="Acylphosphatase"/>
    <property type="match status" value="1"/>
</dbReference>
<dbReference type="PANTHER" id="PTHR47268:SF4">
    <property type="entry name" value="ACYLPHOSPHATASE"/>
    <property type="match status" value="1"/>
</dbReference>
<dbReference type="EMBL" id="AOIA01000151">
    <property type="protein sequence ID" value="ELY53074.1"/>
    <property type="molecule type" value="Genomic_DNA"/>
</dbReference>